<keyword evidence="3 7" id="KW-1133">Transmembrane helix</keyword>
<dbReference type="EMBL" id="JARGYU010000002">
    <property type="protein sequence ID" value="MDZ5761443.1"/>
    <property type="molecule type" value="Genomic_DNA"/>
</dbReference>
<comment type="caution">
    <text evidence="8">The sequence shown here is derived from an EMBL/GenBank/DDBJ whole genome shotgun (WGS) entry which is preliminary data.</text>
</comment>
<reference evidence="8" key="1">
    <citation type="submission" date="2023-02" db="EMBL/GenBank/DDBJ databases">
        <title>Host association and intracellularity evolved multiple times independently in the Rickettsiales.</title>
        <authorList>
            <person name="Castelli M."/>
            <person name="Nardi T."/>
            <person name="Gammuto L."/>
            <person name="Bellinzona G."/>
            <person name="Sabaneyeva E."/>
            <person name="Potekhin A."/>
            <person name="Serra V."/>
            <person name="Petroni G."/>
            <person name="Sassera D."/>
        </authorList>
    </citation>
    <scope>NUCLEOTIDE SEQUENCE</scope>
    <source>
        <strain evidence="8">USBL-36I1</strain>
    </source>
</reference>
<dbReference type="PANTHER" id="PTHR30518:SF2">
    <property type="entry name" value="ENDOLYTIC MUREIN TRANSGLYCOSYLASE"/>
    <property type="match status" value="1"/>
</dbReference>
<dbReference type="AlphaFoldDB" id="A0AAE4VMB7"/>
<keyword evidence="6" id="KW-0961">Cell wall biogenesis/degradation</keyword>
<dbReference type="GO" id="GO:0016829">
    <property type="term" value="F:lyase activity"/>
    <property type="evidence" value="ECO:0007669"/>
    <property type="project" value="UniProtKB-KW"/>
</dbReference>
<dbReference type="Gene3D" id="3.30.1490.480">
    <property type="entry name" value="Endolytic murein transglycosylase"/>
    <property type="match status" value="1"/>
</dbReference>
<organism evidence="8 9">
    <name type="scientific">Lyticum sinuosum</name>
    <dbReference type="NCBI Taxonomy" id="1332059"/>
    <lineage>
        <taxon>Bacteria</taxon>
        <taxon>Pseudomonadati</taxon>
        <taxon>Pseudomonadota</taxon>
        <taxon>Alphaproteobacteria</taxon>
        <taxon>Rickettsiales</taxon>
        <taxon>Lyticum</taxon>
    </lineage>
</organism>
<name>A0AAE4VMB7_9RICK</name>
<proteinExistence type="predicted"/>
<evidence type="ECO:0000256" key="2">
    <source>
        <dbReference type="ARBA" id="ARBA00022692"/>
    </source>
</evidence>
<protein>
    <submittedName>
        <fullName evidence="8">YceG-like super family N-terminal domain protein</fullName>
    </submittedName>
</protein>
<dbReference type="Pfam" id="PF02618">
    <property type="entry name" value="YceG"/>
    <property type="match status" value="1"/>
</dbReference>
<accession>A0AAE4VMB7</accession>
<evidence type="ECO:0000256" key="5">
    <source>
        <dbReference type="ARBA" id="ARBA00023239"/>
    </source>
</evidence>
<keyword evidence="5" id="KW-0456">Lyase</keyword>
<evidence type="ECO:0000313" key="9">
    <source>
        <dbReference type="Proteomes" id="UP001289135"/>
    </source>
</evidence>
<keyword evidence="4 7" id="KW-0472">Membrane</keyword>
<keyword evidence="9" id="KW-1185">Reference proteome</keyword>
<evidence type="ECO:0000256" key="3">
    <source>
        <dbReference type="ARBA" id="ARBA00022989"/>
    </source>
</evidence>
<feature type="transmembrane region" description="Helical" evidence="7">
    <location>
        <begin position="20"/>
        <end position="39"/>
    </location>
</feature>
<evidence type="ECO:0000256" key="6">
    <source>
        <dbReference type="ARBA" id="ARBA00023316"/>
    </source>
</evidence>
<evidence type="ECO:0000256" key="7">
    <source>
        <dbReference type="SAM" id="Phobius"/>
    </source>
</evidence>
<keyword evidence="2 7" id="KW-0812">Transmembrane</keyword>
<evidence type="ECO:0000256" key="1">
    <source>
        <dbReference type="ARBA" id="ARBA00022475"/>
    </source>
</evidence>
<gene>
    <name evidence="8" type="ORF">Lyticum_00622</name>
</gene>
<keyword evidence="1" id="KW-1003">Cell membrane</keyword>
<dbReference type="PANTHER" id="PTHR30518">
    <property type="entry name" value="ENDOLYTIC MUREIN TRANSGLYCOSYLASE"/>
    <property type="match status" value="1"/>
</dbReference>
<evidence type="ECO:0000256" key="4">
    <source>
        <dbReference type="ARBA" id="ARBA00023136"/>
    </source>
</evidence>
<dbReference type="GO" id="GO:0071555">
    <property type="term" value="P:cell wall organization"/>
    <property type="evidence" value="ECO:0007669"/>
    <property type="project" value="UniProtKB-KW"/>
</dbReference>
<sequence>MLKVKYKNSRYFHKIKIYIANYLCAFIIFISVVAFWLFIQISNWSLKSNKTIVINRGTSIENIASIFHKNGGNKYTFIIYYKIKKILNKKMNIKAGEYEFLANERINDVLTKLNNGKVKRHKITIPEGLTNYQILQILKLNSKIEFDLYYGLHTNKYLLNNGQIMPDTYDFTLSWKASQIIDIMYKSSIKFEKTEWILRDKRIDSLIKNYKEALILASIVEKETKIKSEQAIIAGVYLNRLKKKCYYKQTLQ</sequence>
<dbReference type="InterPro" id="IPR003770">
    <property type="entry name" value="MLTG-like"/>
</dbReference>
<dbReference type="Proteomes" id="UP001289135">
    <property type="component" value="Unassembled WGS sequence"/>
</dbReference>
<evidence type="ECO:0000313" key="8">
    <source>
        <dbReference type="EMBL" id="MDZ5761443.1"/>
    </source>
</evidence>